<gene>
    <name evidence="1" type="ORF">J529_3465</name>
</gene>
<dbReference type="Proteomes" id="UP000020735">
    <property type="component" value="Unassembled WGS sequence"/>
</dbReference>
<evidence type="ECO:0000313" key="1">
    <source>
        <dbReference type="EMBL" id="EXC46345.1"/>
    </source>
</evidence>
<dbReference type="AlphaFoldDB" id="A0A009T4Q5"/>
<dbReference type="EMBL" id="JEXJ01000087">
    <property type="protein sequence ID" value="EXC46345.1"/>
    <property type="molecule type" value="Genomic_DNA"/>
</dbReference>
<organism evidence="1 2">
    <name type="scientific">Acinetobacter baumannii 99063</name>
    <dbReference type="NCBI Taxonomy" id="1310630"/>
    <lineage>
        <taxon>Bacteria</taxon>
        <taxon>Pseudomonadati</taxon>
        <taxon>Pseudomonadota</taxon>
        <taxon>Gammaproteobacteria</taxon>
        <taxon>Moraxellales</taxon>
        <taxon>Moraxellaceae</taxon>
        <taxon>Acinetobacter</taxon>
        <taxon>Acinetobacter calcoaceticus/baumannii complex</taxon>
    </lineage>
</organism>
<evidence type="ECO:0000313" key="2">
    <source>
        <dbReference type="Proteomes" id="UP000020735"/>
    </source>
</evidence>
<name>A0A009T4Q5_ACIBA</name>
<comment type="caution">
    <text evidence="1">The sequence shown here is derived from an EMBL/GenBank/DDBJ whole genome shotgun (WGS) entry which is preliminary data.</text>
</comment>
<sequence length="37" mass="4133">MVELGVLTFKSLCNKADSHHSKPNIPFWDIFANSTPS</sequence>
<proteinExistence type="predicted"/>
<protein>
    <submittedName>
        <fullName evidence="1">Uncharacterized protein</fullName>
    </submittedName>
</protein>
<reference evidence="1 2" key="1">
    <citation type="submission" date="2014-02" db="EMBL/GenBank/DDBJ databases">
        <title>Comparative genomics and transcriptomics to identify genetic mechanisms underlying the emergence of carbapenem resistant Acinetobacter baumannii (CRAb).</title>
        <authorList>
            <person name="Harris A.D."/>
            <person name="Johnson K.J."/>
            <person name="George J."/>
            <person name="Shefchek K."/>
            <person name="Daugherty S.C."/>
            <person name="Parankush S."/>
            <person name="Sadzewicz L."/>
            <person name="Tallon L."/>
            <person name="Sengamalay N."/>
            <person name="Hazen T.H."/>
            <person name="Rasko D.A."/>
        </authorList>
    </citation>
    <scope>NUCLEOTIDE SEQUENCE [LARGE SCALE GENOMIC DNA]</scope>
    <source>
        <strain evidence="1 2">99063</strain>
    </source>
</reference>
<accession>A0A009T4Q5</accession>